<sequence>MDKILTFTDRQAFREWLGMFGTESDGIWLLFSKKEKSDTLSAGDALEEALCHGWIDGQIQSIDDNTYKKYFARRISKSKWSVKNKELAQTLMEKGLMTQQGFEAIERARKNGLWDNAERILIDDEQIQVFKEIIQPHEPAYANLQAMSHSIQQTYTGFYFDAKTDKTRQARLEKIIDRLNRKLKPM</sequence>
<organism evidence="1">
    <name type="scientific">bioreactor metagenome</name>
    <dbReference type="NCBI Taxonomy" id="1076179"/>
    <lineage>
        <taxon>unclassified sequences</taxon>
        <taxon>metagenomes</taxon>
        <taxon>ecological metagenomes</taxon>
    </lineage>
</organism>
<gene>
    <name evidence="1" type="ORF">SDC9_96883</name>
</gene>
<evidence type="ECO:0008006" key="2">
    <source>
        <dbReference type="Google" id="ProtNLM"/>
    </source>
</evidence>
<dbReference type="AlphaFoldDB" id="A0A645AAV9"/>
<evidence type="ECO:0000313" key="1">
    <source>
        <dbReference type="EMBL" id="MPM50147.1"/>
    </source>
</evidence>
<name>A0A645AAV9_9ZZZZ</name>
<protein>
    <recommendedName>
        <fullName evidence="2">Bacteriocin-protection protein, YdeI/OmpD-associated family</fullName>
    </recommendedName>
</protein>
<reference evidence="1" key="1">
    <citation type="submission" date="2019-08" db="EMBL/GenBank/DDBJ databases">
        <authorList>
            <person name="Kucharzyk K."/>
            <person name="Murdoch R.W."/>
            <person name="Higgins S."/>
            <person name="Loffler F."/>
        </authorList>
    </citation>
    <scope>NUCLEOTIDE SEQUENCE</scope>
</reference>
<dbReference type="EMBL" id="VSSQ01012834">
    <property type="protein sequence ID" value="MPM50147.1"/>
    <property type="molecule type" value="Genomic_DNA"/>
</dbReference>
<comment type="caution">
    <text evidence="1">The sequence shown here is derived from an EMBL/GenBank/DDBJ whole genome shotgun (WGS) entry which is preliminary data.</text>
</comment>
<accession>A0A645AAV9</accession>
<dbReference type="Pfam" id="PF13376">
    <property type="entry name" value="OmdA"/>
    <property type="match status" value="1"/>
</dbReference>
<proteinExistence type="predicted"/>